<dbReference type="AlphaFoldDB" id="A0A195CIF0"/>
<feature type="compositionally biased region" description="Basic and acidic residues" evidence="1">
    <location>
        <begin position="153"/>
        <end position="190"/>
    </location>
</feature>
<sequence length="217" mass="23814">MRRTKLGAIARSGDPPLAASRESRKEKETGMSRGGPTKVRPRAELVCRKRRFPANALVRNARYSAKKNSLVGGGTNGDDRDSKASRGSGERGSPGHSNGVSSPLHGRTVRFLCSVKATREIIAPYRKWPLLDPPYSTWEGPPSPSHHLHHHLRETETTEDERVAFYASKSDEERGGDQGSDEVRRGHRYTEGTWTGVVGGTPRVIELPGRSGVAQVR</sequence>
<accession>A0A195CIF0</accession>
<keyword evidence="3" id="KW-1185">Reference proteome</keyword>
<dbReference type="EMBL" id="KQ977791">
    <property type="protein sequence ID" value="KYM99843.1"/>
    <property type="molecule type" value="Genomic_DNA"/>
</dbReference>
<dbReference type="Proteomes" id="UP000078542">
    <property type="component" value="Unassembled WGS sequence"/>
</dbReference>
<name>A0A195CIF0_9HYME</name>
<gene>
    <name evidence="2" type="ORF">ALC62_09462</name>
</gene>
<reference evidence="2 3" key="1">
    <citation type="submission" date="2016-03" db="EMBL/GenBank/DDBJ databases">
        <title>Cyphomyrmex costatus WGS genome.</title>
        <authorList>
            <person name="Nygaard S."/>
            <person name="Hu H."/>
            <person name="Boomsma J."/>
            <person name="Zhang G."/>
        </authorList>
    </citation>
    <scope>NUCLEOTIDE SEQUENCE [LARGE SCALE GENOMIC DNA]</scope>
    <source>
        <strain evidence="2">MS0001</strain>
        <tissue evidence="2">Whole body</tissue>
    </source>
</reference>
<evidence type="ECO:0000313" key="3">
    <source>
        <dbReference type="Proteomes" id="UP000078542"/>
    </source>
</evidence>
<feature type="region of interest" description="Disordered" evidence="1">
    <location>
        <begin position="140"/>
        <end position="217"/>
    </location>
</feature>
<evidence type="ECO:0000313" key="2">
    <source>
        <dbReference type="EMBL" id="KYM99843.1"/>
    </source>
</evidence>
<proteinExistence type="predicted"/>
<evidence type="ECO:0000256" key="1">
    <source>
        <dbReference type="SAM" id="MobiDB-lite"/>
    </source>
</evidence>
<protein>
    <submittedName>
        <fullName evidence="2">Uncharacterized protein</fullName>
    </submittedName>
</protein>
<feature type="compositionally biased region" description="Basic and acidic residues" evidence="1">
    <location>
        <begin position="21"/>
        <end position="30"/>
    </location>
</feature>
<feature type="region of interest" description="Disordered" evidence="1">
    <location>
        <begin position="1"/>
        <end position="44"/>
    </location>
</feature>
<feature type="region of interest" description="Disordered" evidence="1">
    <location>
        <begin position="57"/>
        <end position="104"/>
    </location>
</feature>
<organism evidence="2 3">
    <name type="scientific">Cyphomyrmex costatus</name>
    <dbReference type="NCBI Taxonomy" id="456900"/>
    <lineage>
        <taxon>Eukaryota</taxon>
        <taxon>Metazoa</taxon>
        <taxon>Ecdysozoa</taxon>
        <taxon>Arthropoda</taxon>
        <taxon>Hexapoda</taxon>
        <taxon>Insecta</taxon>
        <taxon>Pterygota</taxon>
        <taxon>Neoptera</taxon>
        <taxon>Endopterygota</taxon>
        <taxon>Hymenoptera</taxon>
        <taxon>Apocrita</taxon>
        <taxon>Aculeata</taxon>
        <taxon>Formicoidea</taxon>
        <taxon>Formicidae</taxon>
        <taxon>Myrmicinae</taxon>
        <taxon>Cyphomyrmex</taxon>
    </lineage>
</organism>